<gene>
    <name evidence="2" type="ORF">FB471_4369</name>
</gene>
<evidence type="ECO:0000313" key="3">
    <source>
        <dbReference type="Proteomes" id="UP000320876"/>
    </source>
</evidence>
<dbReference type="EMBL" id="VFML01000001">
    <property type="protein sequence ID" value="TQJ04570.1"/>
    <property type="molecule type" value="Genomic_DNA"/>
</dbReference>
<reference evidence="2 3" key="1">
    <citation type="submission" date="2019-06" db="EMBL/GenBank/DDBJ databases">
        <title>Sequencing the genomes of 1000 actinobacteria strains.</title>
        <authorList>
            <person name="Klenk H.-P."/>
        </authorList>
    </citation>
    <scope>NUCLEOTIDE SEQUENCE [LARGE SCALE GENOMIC DNA]</scope>
    <source>
        <strain evidence="2 3">DSM 45679</strain>
    </source>
</reference>
<evidence type="ECO:0000256" key="1">
    <source>
        <dbReference type="SAM" id="MobiDB-lite"/>
    </source>
</evidence>
<feature type="region of interest" description="Disordered" evidence="1">
    <location>
        <begin position="200"/>
        <end position="249"/>
    </location>
</feature>
<keyword evidence="3" id="KW-1185">Reference proteome</keyword>
<organism evidence="2 3">
    <name type="scientific">Amycolatopsis cihanbeyliensis</name>
    <dbReference type="NCBI Taxonomy" id="1128664"/>
    <lineage>
        <taxon>Bacteria</taxon>
        <taxon>Bacillati</taxon>
        <taxon>Actinomycetota</taxon>
        <taxon>Actinomycetes</taxon>
        <taxon>Pseudonocardiales</taxon>
        <taxon>Pseudonocardiaceae</taxon>
        <taxon>Amycolatopsis</taxon>
    </lineage>
</organism>
<name>A0A542DNA5_AMYCI</name>
<evidence type="ECO:0000313" key="2">
    <source>
        <dbReference type="EMBL" id="TQJ04570.1"/>
    </source>
</evidence>
<sequence>MSTAVEPVSPPPDFPVYGLDQAWQGPRWLDFFEARQGAPAWALWLGHRAEDGSGGVRVGTLARRRYDEAFTPRGGDRLAPVAFSAAFGLINLTLPDAAVQRPAGLIPALVEHAEQQAKRHTDWRRVTWDVEGVPARAAIWRFAGAWAGFTDILGEAYLVAIGIEVQPEGLRLTRFPGSKEHGIDLDAPLDLAELGRQRHERPDTWLPPPRRDSFHPDQLAVLDHPPHPQKSPERGFRDVRRLNSAVRDV</sequence>
<feature type="compositionally biased region" description="Basic and acidic residues" evidence="1">
    <location>
        <begin position="200"/>
        <end position="215"/>
    </location>
</feature>
<dbReference type="Proteomes" id="UP000320876">
    <property type="component" value="Unassembled WGS sequence"/>
</dbReference>
<accession>A0A542DNA5</accession>
<dbReference type="AlphaFoldDB" id="A0A542DNA5"/>
<feature type="compositionally biased region" description="Basic and acidic residues" evidence="1">
    <location>
        <begin position="224"/>
        <end position="249"/>
    </location>
</feature>
<protein>
    <submittedName>
        <fullName evidence="2">Uncharacterized protein</fullName>
    </submittedName>
</protein>
<dbReference type="RefSeq" id="WP_246076518.1">
    <property type="nucleotide sequence ID" value="NZ_VFML01000001.1"/>
</dbReference>
<proteinExistence type="predicted"/>
<comment type="caution">
    <text evidence="2">The sequence shown here is derived from an EMBL/GenBank/DDBJ whole genome shotgun (WGS) entry which is preliminary data.</text>
</comment>